<dbReference type="PANTHER" id="PTHR12818">
    <property type="entry name" value="TRNA (ADENINE(37)-N6)-METHYLTRANSFERASE"/>
    <property type="match status" value="1"/>
</dbReference>
<evidence type="ECO:0000259" key="3">
    <source>
        <dbReference type="PROSITE" id="PS51668"/>
    </source>
</evidence>
<name>Q1QHV4_NITHX</name>
<dbReference type="SUPFAM" id="SSF118196">
    <property type="entry name" value="YaeB-like"/>
    <property type="match status" value="1"/>
</dbReference>
<accession>Q1QHV4</accession>
<evidence type="ECO:0000313" key="5">
    <source>
        <dbReference type="Proteomes" id="UP000001953"/>
    </source>
</evidence>
<dbReference type="Proteomes" id="UP000001953">
    <property type="component" value="Chromosome"/>
</dbReference>
<protein>
    <recommendedName>
        <fullName evidence="3">TsaA-like domain-containing protein</fullName>
    </recommendedName>
</protein>
<sequence>MTICMQSIATVRSRFTNSVRISRRDIVAEIVVREDLAATLTGIEEWSHLIILFWMDQLVGKPVPLTTHPRHRADLPEVGVFCARGPERPNPIGLAVVELLKRDNNVLTVKALDAYDGTPVLDIKPYDDFDAVTGLRMPQWWMIATGRLTPPTT</sequence>
<dbReference type="InterPro" id="IPR023370">
    <property type="entry name" value="TrmO-like_N"/>
</dbReference>
<dbReference type="eggNOG" id="COG1720">
    <property type="taxonomic scope" value="Bacteria"/>
</dbReference>
<dbReference type="PROSITE" id="PS51668">
    <property type="entry name" value="TSAA_2"/>
    <property type="match status" value="1"/>
</dbReference>
<dbReference type="KEGG" id="nha:Nham_3464"/>
<dbReference type="Gene3D" id="2.40.30.70">
    <property type="entry name" value="YaeB-like"/>
    <property type="match status" value="1"/>
</dbReference>
<dbReference type="InterPro" id="IPR036414">
    <property type="entry name" value="YaeB_N_sf"/>
</dbReference>
<evidence type="ECO:0000256" key="2">
    <source>
        <dbReference type="ARBA" id="ARBA00033753"/>
    </source>
</evidence>
<evidence type="ECO:0000256" key="1">
    <source>
        <dbReference type="ARBA" id="ARBA00022691"/>
    </source>
</evidence>
<keyword evidence="5" id="KW-1185">Reference proteome</keyword>
<organism evidence="4 5">
    <name type="scientific">Nitrobacter hamburgensis (strain DSM 10229 / NCIMB 13809 / X14)</name>
    <dbReference type="NCBI Taxonomy" id="323097"/>
    <lineage>
        <taxon>Bacteria</taxon>
        <taxon>Pseudomonadati</taxon>
        <taxon>Pseudomonadota</taxon>
        <taxon>Alphaproteobacteria</taxon>
        <taxon>Hyphomicrobiales</taxon>
        <taxon>Nitrobacteraceae</taxon>
        <taxon>Nitrobacter</taxon>
    </lineage>
</organism>
<dbReference type="HOGENOM" id="CLU_013458_2_0_5"/>
<dbReference type="EMBL" id="CP000319">
    <property type="protein sequence ID" value="ABE64193.1"/>
    <property type="molecule type" value="Genomic_DNA"/>
</dbReference>
<dbReference type="Pfam" id="PF01980">
    <property type="entry name" value="TrmO_N"/>
    <property type="match status" value="1"/>
</dbReference>
<dbReference type="CDD" id="cd09281">
    <property type="entry name" value="UPF0066"/>
    <property type="match status" value="1"/>
</dbReference>
<gene>
    <name evidence="4" type="ordered locus">Nham_3464</name>
</gene>
<comment type="similarity">
    <text evidence="2">Belongs to the tRNA methyltransferase O family.</text>
</comment>
<dbReference type="InterPro" id="IPR040372">
    <property type="entry name" value="YaeB-like"/>
</dbReference>
<proteinExistence type="inferred from homology"/>
<reference evidence="4 5" key="1">
    <citation type="submission" date="2006-03" db="EMBL/GenBank/DDBJ databases">
        <title>Complete sequence of chromosome of Nitrobacter hamburgensis X14.</title>
        <authorList>
            <consortium name="US DOE Joint Genome Institute"/>
            <person name="Copeland A."/>
            <person name="Lucas S."/>
            <person name="Lapidus A."/>
            <person name="Barry K."/>
            <person name="Detter J.C."/>
            <person name="Glavina del Rio T."/>
            <person name="Hammon N."/>
            <person name="Israni S."/>
            <person name="Dalin E."/>
            <person name="Tice H."/>
            <person name="Pitluck S."/>
            <person name="Chain P."/>
            <person name="Malfatti S."/>
            <person name="Shin M."/>
            <person name="Vergez L."/>
            <person name="Schmutz J."/>
            <person name="Larimer F."/>
            <person name="Land M."/>
            <person name="Hauser L."/>
            <person name="Kyrpides N."/>
            <person name="Ivanova N."/>
            <person name="Ward B."/>
            <person name="Arp D."/>
            <person name="Klotz M."/>
            <person name="Stein L."/>
            <person name="O'Mullan G."/>
            <person name="Starkenburg S."/>
            <person name="Sayavedra L."/>
            <person name="Poret-Peterson A.T."/>
            <person name="Gentry M.E."/>
            <person name="Bruce D."/>
            <person name="Richardson P."/>
        </authorList>
    </citation>
    <scope>NUCLEOTIDE SEQUENCE [LARGE SCALE GENOMIC DNA]</scope>
    <source>
        <strain evidence="5">DSM 10229 / NCIMB 13809 / X14</strain>
    </source>
</reference>
<evidence type="ECO:0000313" key="4">
    <source>
        <dbReference type="EMBL" id="ABE64193.1"/>
    </source>
</evidence>
<dbReference type="PANTHER" id="PTHR12818:SF0">
    <property type="entry name" value="TRNA (ADENINE(37)-N6)-METHYLTRANSFERASE"/>
    <property type="match status" value="1"/>
</dbReference>
<dbReference type="AlphaFoldDB" id="Q1QHV4"/>
<keyword evidence="1" id="KW-0949">S-adenosyl-L-methionine</keyword>
<dbReference type="InterPro" id="IPR036413">
    <property type="entry name" value="YaeB-like_sf"/>
</dbReference>
<feature type="domain" description="TsaA-like" evidence="3">
    <location>
        <begin position="5"/>
        <end position="135"/>
    </location>
</feature>
<dbReference type="NCBIfam" id="TIGR00104">
    <property type="entry name" value="tRNA_TsaA"/>
    <property type="match status" value="1"/>
</dbReference>